<evidence type="ECO:0000313" key="3">
    <source>
        <dbReference type="EMBL" id="SPU42325.1"/>
    </source>
</evidence>
<protein>
    <submittedName>
        <fullName evidence="3">Predicted aspartyl protease</fullName>
    </submittedName>
</protein>
<dbReference type="PROSITE" id="PS00141">
    <property type="entry name" value="ASP_PROTEASE"/>
    <property type="match status" value="1"/>
</dbReference>
<gene>
    <name evidence="3" type="ORF">NCTC11165_00468</name>
</gene>
<name>A0A2X1C1M7_BREDI</name>
<dbReference type="Gene3D" id="2.40.70.10">
    <property type="entry name" value="Acid Proteases"/>
    <property type="match status" value="2"/>
</dbReference>
<dbReference type="GO" id="GO:0004190">
    <property type="term" value="F:aspartic-type endopeptidase activity"/>
    <property type="evidence" value="ECO:0007669"/>
    <property type="project" value="InterPro"/>
</dbReference>
<dbReference type="PROSITE" id="PS50175">
    <property type="entry name" value="ASP_PROT_RETROV"/>
    <property type="match status" value="1"/>
</dbReference>
<dbReference type="Proteomes" id="UP000250358">
    <property type="component" value="Unassembled WGS sequence"/>
</dbReference>
<dbReference type="InterPro" id="IPR001995">
    <property type="entry name" value="Peptidase_A2_cat"/>
</dbReference>
<dbReference type="InterPro" id="IPR001969">
    <property type="entry name" value="Aspartic_peptidase_AS"/>
</dbReference>
<dbReference type="SUPFAM" id="SSF50630">
    <property type="entry name" value="Acid proteases"/>
    <property type="match status" value="2"/>
</dbReference>
<evidence type="ECO:0000313" key="4">
    <source>
        <dbReference type="Proteomes" id="UP000250358"/>
    </source>
</evidence>
<keyword evidence="1" id="KW-0378">Hydrolase</keyword>
<dbReference type="EMBL" id="UAQM01000001">
    <property type="protein sequence ID" value="SPU42325.1"/>
    <property type="molecule type" value="Genomic_DNA"/>
</dbReference>
<accession>A0A2X1C1M7</accession>
<dbReference type="InterPro" id="IPR021109">
    <property type="entry name" value="Peptidase_aspartic_dom_sf"/>
</dbReference>
<evidence type="ECO:0000259" key="2">
    <source>
        <dbReference type="PROSITE" id="PS50175"/>
    </source>
</evidence>
<organism evidence="3 4">
    <name type="scientific">Brevundimonas diminuta</name>
    <name type="common">Pseudomonas diminuta</name>
    <dbReference type="NCBI Taxonomy" id="293"/>
    <lineage>
        <taxon>Bacteria</taxon>
        <taxon>Pseudomonadati</taxon>
        <taxon>Pseudomonadota</taxon>
        <taxon>Alphaproteobacteria</taxon>
        <taxon>Caulobacterales</taxon>
        <taxon>Caulobacteraceae</taxon>
        <taxon>Brevundimonas</taxon>
    </lineage>
</organism>
<proteinExistence type="predicted"/>
<dbReference type="GO" id="GO:0006508">
    <property type="term" value="P:proteolysis"/>
    <property type="evidence" value="ECO:0007669"/>
    <property type="project" value="UniProtKB-KW"/>
</dbReference>
<sequence length="340" mass="36512">MHRPILVSETDRLAPSRRMALSLLAQTGLVLTAPAWAQASASQTPSASPDAEARLLANLLTRIGVEVDLDGRKALFVIDTGAERSAISDRLAQALDLPPGPPVLVHGITTAQMTPTVRLPHLAFSERRFADLVLPVFPYGLLGADGLLGLDVLSRFRLTLDLRRRRVMIAASGADVVRRGLSFGGRASRVGLDITDVRSGRFSQLILTQVAADGVPAVAFIDSGAQYSIGNRALMRALDSRLGRVERPLVRVYGVIGQSLLVRSGELADLRLARRALGPTPLLFGDLHAFRILNLIDRPALLLGADVLTRFSQVTLDYGRGRIALGGLARRPTPQAAPRS</sequence>
<reference evidence="3 4" key="1">
    <citation type="submission" date="2018-06" db="EMBL/GenBank/DDBJ databases">
        <authorList>
            <consortium name="Pathogen Informatics"/>
            <person name="Doyle S."/>
        </authorList>
    </citation>
    <scope>NUCLEOTIDE SEQUENCE [LARGE SCALE GENOMIC DNA]</scope>
    <source>
        <strain evidence="3 4">NCTC11165</strain>
    </source>
</reference>
<dbReference type="Pfam" id="PF13650">
    <property type="entry name" value="Asp_protease_2"/>
    <property type="match status" value="1"/>
</dbReference>
<dbReference type="AlphaFoldDB" id="A0A2X1C1M7"/>
<keyword evidence="3" id="KW-0645">Protease</keyword>
<evidence type="ECO:0000256" key="1">
    <source>
        <dbReference type="ARBA" id="ARBA00022801"/>
    </source>
</evidence>
<feature type="domain" description="Peptidase A2" evidence="2">
    <location>
        <begin position="74"/>
        <end position="146"/>
    </location>
</feature>
<dbReference type="RefSeq" id="WP_128114896.1">
    <property type="nucleotide sequence ID" value="NZ_UAQM01000001.1"/>
</dbReference>